<organism evidence="9 10">
    <name type="scientific">Mytilus edulis</name>
    <name type="common">Blue mussel</name>
    <dbReference type="NCBI Taxonomy" id="6550"/>
    <lineage>
        <taxon>Eukaryota</taxon>
        <taxon>Metazoa</taxon>
        <taxon>Spiralia</taxon>
        <taxon>Lophotrochozoa</taxon>
        <taxon>Mollusca</taxon>
        <taxon>Bivalvia</taxon>
        <taxon>Autobranchia</taxon>
        <taxon>Pteriomorphia</taxon>
        <taxon>Mytilida</taxon>
        <taxon>Mytiloidea</taxon>
        <taxon>Mytilidae</taxon>
        <taxon>Mytilinae</taxon>
        <taxon>Mytilus</taxon>
    </lineage>
</organism>
<feature type="domain" description="MAM" evidence="8">
    <location>
        <begin position="530"/>
        <end position="689"/>
    </location>
</feature>
<feature type="disulfide bond" evidence="6">
    <location>
        <begin position="714"/>
        <end position="723"/>
    </location>
</feature>
<keyword evidence="3" id="KW-0677">Repeat</keyword>
<feature type="domain" description="EGF-like" evidence="7">
    <location>
        <begin position="275"/>
        <end position="313"/>
    </location>
</feature>
<feature type="domain" description="MAM" evidence="8">
    <location>
        <begin position="116"/>
        <end position="274"/>
    </location>
</feature>
<feature type="disulfide bond" evidence="6">
    <location>
        <begin position="510"/>
        <end position="519"/>
    </location>
</feature>
<evidence type="ECO:0000256" key="4">
    <source>
        <dbReference type="ARBA" id="ARBA00023157"/>
    </source>
</evidence>
<dbReference type="FunFam" id="2.10.25.10:FF:000173">
    <property type="entry name" value="Neurogenic locus notch protein 2"/>
    <property type="match status" value="1"/>
</dbReference>
<dbReference type="SMART" id="SM00181">
    <property type="entry name" value="EGF"/>
    <property type="match status" value="4"/>
</dbReference>
<feature type="domain" description="MAM" evidence="8">
    <location>
        <begin position="792"/>
        <end position="952"/>
    </location>
</feature>
<dbReference type="OrthoDB" id="412155at2759"/>
<gene>
    <name evidence="9" type="ORF">MEDL_2075</name>
</gene>
<feature type="domain" description="EGF-like" evidence="7">
    <location>
        <begin position="76"/>
        <end position="108"/>
    </location>
</feature>
<sequence>MGTLNIYFEDEQGTRTTVFTKTGNQGNQWHTEGMVSQATDGLKVIFEAVLGSGSKSDMSLDDVWLRPWTVCGCRDDENPCAFGTCDSAFNSMTYTCSCDQGFTGTNCDVLTEYGTIGCNGEPNEYCVLEQEIQTDDFDWIFTNEGTPSSSTGPEAAMVGTVFMFIESSSPRRADDKAIMVTKMFLPRVDRCLRFWYHMYGSTMGTLNVYTENSQGTRIQIFTMSGDQGNQWNESAIFIPAMDNLKVIFEGIRGSSSKSDIALDDIKLIPGTCGSNIDQCVPSPCSNGGQCSNNHNDNTFTCTCTSGWEGDTCTLQDVKTGTTFTCEFTPGENQCVFTNTQTGDNFDWTFTNVATPSSSTGPDVAYSREYFAFTEASSPRQPNDVATLTTSIFKLPDSPLCMQYHYHMYSEPGSLVIYAGERGNIDNQIEIWTGNQDEQWHQSIVQIPQLSDAVISIKGIRGSTSKGDIGLDLITLQKGLCSNIDQCVQSPCTNGGHCSNNYNDNTFTCTCTSGWVGDTCQLQDSTTGTTFTCEFTPGEHECIFTNTQTGDDFDWTFTNVATPSSSTGPDIAYSREYFAFTEASSPRQLNDVATLTTSTFKLPESPLCMKYHFHMYSQPGSLVIKAGERGTTDNQIEIWTGNQGEQWHQSIVQIPQLSDAVISIRGIRGPTSKGDIGLDLITLQKGLCSSPCGSFPCQNAGICTSNQDRTYQCSCKTGFAGSECQLIEFQCVNKLKKPSSESLKVGGISRGLNTNTYKRSLTNRIAADTTIHFCTDDTICVDTFVDKRSETSIACDFEDNEVGCIFENDLNSDDFDWRRRSGRTSSSGTGPKIGAASGSNYMYTEASSPRVEGDSAVLETHNYRLKDSAYCLTLSINMRGQPGQLVISAKERTGNWRVEASYIGHQGDNWFIANIDISQISDPVIAITGSIGSTSKGDIAVDNLLLTEGQLAYGHILIIGKEIKQKDNYNQE</sequence>
<feature type="domain" description="MAM" evidence="8">
    <location>
        <begin position="1"/>
        <end position="75"/>
    </location>
</feature>
<evidence type="ECO:0000259" key="7">
    <source>
        <dbReference type="PROSITE" id="PS50026"/>
    </source>
</evidence>
<feature type="disulfide bond" evidence="6">
    <location>
        <begin position="98"/>
        <end position="107"/>
    </location>
</feature>
<feature type="disulfide bond" evidence="6">
    <location>
        <begin position="303"/>
        <end position="312"/>
    </location>
</feature>
<dbReference type="EMBL" id="CAJPWZ010000139">
    <property type="protein sequence ID" value="CAG2186545.1"/>
    <property type="molecule type" value="Genomic_DNA"/>
</dbReference>
<dbReference type="SUPFAM" id="SSF49899">
    <property type="entry name" value="Concanavalin A-like lectins/glucanases"/>
    <property type="match status" value="5"/>
</dbReference>
<keyword evidence="10" id="KW-1185">Reference proteome</keyword>
<keyword evidence="1 6" id="KW-0245">EGF-like domain</keyword>
<dbReference type="PROSITE" id="PS00022">
    <property type="entry name" value="EGF_1"/>
    <property type="match status" value="4"/>
</dbReference>
<dbReference type="Pfam" id="PF00629">
    <property type="entry name" value="MAM"/>
    <property type="match status" value="5"/>
</dbReference>
<dbReference type="SMART" id="SM00137">
    <property type="entry name" value="MAM"/>
    <property type="match status" value="4"/>
</dbReference>
<keyword evidence="2" id="KW-0732">Signal</keyword>
<dbReference type="InterPro" id="IPR000742">
    <property type="entry name" value="EGF"/>
</dbReference>
<dbReference type="SMART" id="SM00179">
    <property type="entry name" value="EGF_CA"/>
    <property type="match status" value="4"/>
</dbReference>
<dbReference type="SUPFAM" id="SSF57196">
    <property type="entry name" value="EGF/Laminin"/>
    <property type="match status" value="4"/>
</dbReference>
<evidence type="ECO:0000256" key="5">
    <source>
        <dbReference type="ARBA" id="ARBA00023180"/>
    </source>
</evidence>
<evidence type="ECO:0000259" key="8">
    <source>
        <dbReference type="PROSITE" id="PS50060"/>
    </source>
</evidence>
<dbReference type="PANTHER" id="PTHR23282:SF101">
    <property type="entry name" value="MAM DOMAIN-CONTAINING PROTEIN"/>
    <property type="match status" value="1"/>
</dbReference>
<name>A0A8S3PUS7_MYTED</name>
<dbReference type="Gene3D" id="2.10.25.10">
    <property type="entry name" value="Laminin"/>
    <property type="match status" value="4"/>
</dbReference>
<evidence type="ECO:0000256" key="3">
    <source>
        <dbReference type="ARBA" id="ARBA00022737"/>
    </source>
</evidence>
<dbReference type="InterPro" id="IPR000998">
    <property type="entry name" value="MAM_dom"/>
</dbReference>
<dbReference type="Pfam" id="PF00008">
    <property type="entry name" value="EGF"/>
    <property type="match status" value="2"/>
</dbReference>
<dbReference type="PROSITE" id="PS01186">
    <property type="entry name" value="EGF_2"/>
    <property type="match status" value="4"/>
</dbReference>
<feature type="domain" description="MAM" evidence="8">
    <location>
        <begin position="323"/>
        <end position="482"/>
    </location>
</feature>
<dbReference type="AlphaFoldDB" id="A0A8S3PUS7"/>
<protein>
    <submittedName>
        <fullName evidence="9">Uncharacterized protein</fullName>
    </submittedName>
</protein>
<dbReference type="CDD" id="cd00054">
    <property type="entry name" value="EGF_CA"/>
    <property type="match status" value="3"/>
</dbReference>
<evidence type="ECO:0000256" key="2">
    <source>
        <dbReference type="ARBA" id="ARBA00022729"/>
    </source>
</evidence>
<keyword evidence="5" id="KW-0325">Glycoprotein</keyword>
<feature type="disulfide bond" evidence="6">
    <location>
        <begin position="284"/>
        <end position="301"/>
    </location>
</feature>
<feature type="domain" description="EGF-like" evidence="7">
    <location>
        <begin position="688"/>
        <end position="724"/>
    </location>
</feature>
<feature type="domain" description="EGF-like" evidence="7">
    <location>
        <begin position="482"/>
        <end position="520"/>
    </location>
</feature>
<comment type="caution">
    <text evidence="9">The sequence shown here is derived from an EMBL/GenBank/DDBJ whole genome shotgun (WGS) entry which is preliminary data.</text>
</comment>
<dbReference type="GO" id="GO:0005509">
    <property type="term" value="F:calcium ion binding"/>
    <property type="evidence" value="ECO:0007669"/>
    <property type="project" value="InterPro"/>
</dbReference>
<evidence type="ECO:0000256" key="6">
    <source>
        <dbReference type="PROSITE-ProRule" id="PRU00076"/>
    </source>
</evidence>
<evidence type="ECO:0000313" key="10">
    <source>
        <dbReference type="Proteomes" id="UP000683360"/>
    </source>
</evidence>
<accession>A0A8S3PUS7</accession>
<dbReference type="PROSITE" id="PS50026">
    <property type="entry name" value="EGF_3"/>
    <property type="match status" value="4"/>
</dbReference>
<comment type="caution">
    <text evidence="6">Lacks conserved residue(s) required for the propagation of feature annotation.</text>
</comment>
<proteinExistence type="predicted"/>
<reference evidence="9" key="1">
    <citation type="submission" date="2021-03" db="EMBL/GenBank/DDBJ databases">
        <authorList>
            <person name="Bekaert M."/>
        </authorList>
    </citation>
    <scope>NUCLEOTIDE SEQUENCE</scope>
</reference>
<dbReference type="Gene3D" id="2.60.120.200">
    <property type="match status" value="5"/>
</dbReference>
<dbReference type="Proteomes" id="UP000683360">
    <property type="component" value="Unassembled WGS sequence"/>
</dbReference>
<evidence type="ECO:0000313" key="9">
    <source>
        <dbReference type="EMBL" id="CAG2186545.1"/>
    </source>
</evidence>
<evidence type="ECO:0000256" key="1">
    <source>
        <dbReference type="ARBA" id="ARBA00022536"/>
    </source>
</evidence>
<keyword evidence="4 6" id="KW-1015">Disulfide bond</keyword>
<feature type="disulfide bond" evidence="6">
    <location>
        <begin position="491"/>
        <end position="508"/>
    </location>
</feature>
<dbReference type="InterPro" id="IPR013320">
    <property type="entry name" value="ConA-like_dom_sf"/>
</dbReference>
<dbReference type="PROSITE" id="PS50060">
    <property type="entry name" value="MAM_2"/>
    <property type="match status" value="5"/>
</dbReference>
<dbReference type="InterPro" id="IPR001881">
    <property type="entry name" value="EGF-like_Ca-bd_dom"/>
</dbReference>
<dbReference type="CDD" id="cd06263">
    <property type="entry name" value="MAM"/>
    <property type="match status" value="4"/>
</dbReference>
<dbReference type="InterPro" id="IPR051560">
    <property type="entry name" value="MAM_domain-containing"/>
</dbReference>
<dbReference type="GO" id="GO:0016020">
    <property type="term" value="C:membrane"/>
    <property type="evidence" value="ECO:0007669"/>
    <property type="project" value="InterPro"/>
</dbReference>
<dbReference type="PANTHER" id="PTHR23282">
    <property type="entry name" value="APICAL ENDOSOMAL GLYCOPROTEIN PRECURSOR"/>
    <property type="match status" value="1"/>
</dbReference>